<evidence type="ECO:0000256" key="9">
    <source>
        <dbReference type="ARBA" id="ARBA00023284"/>
    </source>
</evidence>
<comment type="similarity">
    <text evidence="1 14">Belongs to the class-I pyridine nucleotide-disulfide oxidoreductase family.</text>
</comment>
<feature type="binding site" evidence="12">
    <location>
        <begin position="148"/>
        <end position="150"/>
    </location>
    <ligand>
        <name>FAD</name>
        <dbReference type="ChEBI" id="CHEBI:57692"/>
    </ligand>
</feature>
<feature type="domain" description="Pyridine nucleotide-disulphide oxidoreductase dimerisation" evidence="15">
    <location>
        <begin position="347"/>
        <end position="455"/>
    </location>
</feature>
<keyword evidence="18" id="KW-1185">Reference proteome</keyword>
<feature type="binding site" evidence="12">
    <location>
        <begin position="319"/>
        <end position="322"/>
    </location>
    <ligand>
        <name>FAD</name>
        <dbReference type="ChEBI" id="CHEBI:57692"/>
    </ligand>
</feature>
<dbReference type="NCBIfam" id="TIGR01350">
    <property type="entry name" value="lipoamide_DH"/>
    <property type="match status" value="1"/>
</dbReference>
<evidence type="ECO:0000256" key="14">
    <source>
        <dbReference type="RuleBase" id="RU003692"/>
    </source>
</evidence>
<dbReference type="Pfam" id="PF07992">
    <property type="entry name" value="Pyr_redox_2"/>
    <property type="match status" value="1"/>
</dbReference>
<comment type="cofactor">
    <cofactor evidence="12 14">
        <name>FAD</name>
        <dbReference type="ChEBI" id="CHEBI:57692"/>
    </cofactor>
    <text evidence="12 14">Binds 1 FAD per subunit.</text>
</comment>
<dbReference type="PRINTS" id="PR00411">
    <property type="entry name" value="PNDRDTASEI"/>
</dbReference>
<keyword evidence="9 14" id="KW-0676">Redox-active center</keyword>
<dbReference type="Gene3D" id="3.30.390.30">
    <property type="match status" value="1"/>
</dbReference>
<dbReference type="SUPFAM" id="SSF51905">
    <property type="entry name" value="FAD/NAD(P)-binding domain"/>
    <property type="match status" value="1"/>
</dbReference>
<dbReference type="EMBL" id="NBYO01000003">
    <property type="protein sequence ID" value="OXS99021.1"/>
    <property type="molecule type" value="Genomic_DNA"/>
</dbReference>
<evidence type="ECO:0000313" key="17">
    <source>
        <dbReference type="EMBL" id="OXS99021.1"/>
    </source>
</evidence>
<keyword evidence="4 14" id="KW-0285">Flavoprotein</keyword>
<dbReference type="InterPro" id="IPR036188">
    <property type="entry name" value="FAD/NAD-bd_sf"/>
</dbReference>
<proteinExistence type="inferred from homology"/>
<dbReference type="InterPro" id="IPR023753">
    <property type="entry name" value="FAD/NAD-binding_dom"/>
</dbReference>
<accession>A0A231UT14</accession>
<feature type="binding site" evidence="12">
    <location>
        <position position="273"/>
    </location>
    <ligand>
        <name>NAD(+)</name>
        <dbReference type="ChEBI" id="CHEBI:57540"/>
    </ligand>
</feature>
<keyword evidence="7 12" id="KW-0520">NAD</keyword>
<comment type="caution">
    <text evidence="17">The sequence shown here is derived from an EMBL/GenBank/DDBJ whole genome shotgun (WGS) entry which is preliminary data.</text>
</comment>
<evidence type="ECO:0000259" key="15">
    <source>
        <dbReference type="Pfam" id="PF02852"/>
    </source>
</evidence>
<keyword evidence="5 12" id="KW-0274">FAD</keyword>
<dbReference type="Pfam" id="PF02852">
    <property type="entry name" value="Pyr_redox_dim"/>
    <property type="match status" value="1"/>
</dbReference>
<dbReference type="InterPro" id="IPR001100">
    <property type="entry name" value="Pyr_nuc-diS_OxRdtase"/>
</dbReference>
<dbReference type="InterPro" id="IPR006258">
    <property type="entry name" value="Lipoamide_DH"/>
</dbReference>
<feature type="disulfide bond" description="Redox-active" evidence="13">
    <location>
        <begin position="44"/>
        <end position="49"/>
    </location>
</feature>
<comment type="catalytic activity">
    <reaction evidence="10 14">
        <text>N(6)-[(R)-dihydrolipoyl]-L-lysyl-[protein] + NAD(+) = N(6)-[(R)-lipoyl]-L-lysyl-[protein] + NADH + H(+)</text>
        <dbReference type="Rhea" id="RHEA:15045"/>
        <dbReference type="Rhea" id="RHEA-COMP:10474"/>
        <dbReference type="Rhea" id="RHEA-COMP:10475"/>
        <dbReference type="ChEBI" id="CHEBI:15378"/>
        <dbReference type="ChEBI" id="CHEBI:57540"/>
        <dbReference type="ChEBI" id="CHEBI:57945"/>
        <dbReference type="ChEBI" id="CHEBI:83099"/>
        <dbReference type="ChEBI" id="CHEBI:83100"/>
        <dbReference type="EC" id="1.8.1.4"/>
    </reaction>
</comment>
<dbReference type="InterPro" id="IPR050151">
    <property type="entry name" value="Class-I_Pyr_Nuc-Dis_Oxidored"/>
</dbReference>
<keyword evidence="8" id="KW-1015">Disulfide bond</keyword>
<evidence type="ECO:0000256" key="12">
    <source>
        <dbReference type="PIRSR" id="PIRSR000350-3"/>
    </source>
</evidence>
<dbReference type="SUPFAM" id="SSF55424">
    <property type="entry name" value="FAD/NAD-linked reductases, dimerisation (C-terminal) domain"/>
    <property type="match status" value="1"/>
</dbReference>
<evidence type="ECO:0000256" key="2">
    <source>
        <dbReference type="ARBA" id="ARBA00012608"/>
    </source>
</evidence>
<dbReference type="PANTHER" id="PTHR22912:SF160">
    <property type="entry name" value="DIHYDROLIPOYL DEHYDROGENASE"/>
    <property type="match status" value="1"/>
</dbReference>
<evidence type="ECO:0000256" key="4">
    <source>
        <dbReference type="ARBA" id="ARBA00022630"/>
    </source>
</evidence>
<dbReference type="Proteomes" id="UP000215405">
    <property type="component" value="Unassembled WGS sequence"/>
</dbReference>
<dbReference type="GO" id="GO:0006103">
    <property type="term" value="P:2-oxoglutarate metabolic process"/>
    <property type="evidence" value="ECO:0007669"/>
    <property type="project" value="TreeGrafter"/>
</dbReference>
<evidence type="ECO:0000256" key="11">
    <source>
        <dbReference type="PIRSR" id="PIRSR000350-2"/>
    </source>
</evidence>
<evidence type="ECO:0000256" key="7">
    <source>
        <dbReference type="ARBA" id="ARBA00023027"/>
    </source>
</evidence>
<feature type="binding site" evidence="12">
    <location>
        <position position="53"/>
    </location>
    <ligand>
        <name>FAD</name>
        <dbReference type="ChEBI" id="CHEBI:57692"/>
    </ligand>
</feature>
<dbReference type="Gene3D" id="3.50.50.60">
    <property type="entry name" value="FAD/NAD(P)-binding domain"/>
    <property type="match status" value="2"/>
</dbReference>
<dbReference type="FunFam" id="3.30.390.30:FF:000001">
    <property type="entry name" value="Dihydrolipoyl dehydrogenase"/>
    <property type="match status" value="1"/>
</dbReference>
<evidence type="ECO:0000259" key="16">
    <source>
        <dbReference type="Pfam" id="PF07992"/>
    </source>
</evidence>
<dbReference type="InterPro" id="IPR012999">
    <property type="entry name" value="Pyr_OxRdtase_I_AS"/>
</dbReference>
<dbReference type="InterPro" id="IPR016156">
    <property type="entry name" value="FAD/NAD-linked_Rdtase_dimer_sf"/>
</dbReference>
<feature type="binding site" evidence="12">
    <location>
        <begin position="184"/>
        <end position="191"/>
    </location>
    <ligand>
        <name>NAD(+)</name>
        <dbReference type="ChEBI" id="CHEBI:57540"/>
    </ligand>
</feature>
<dbReference type="PIRSF" id="PIRSF000350">
    <property type="entry name" value="Mercury_reductase_MerA"/>
    <property type="match status" value="1"/>
</dbReference>
<feature type="active site" description="Proton acceptor" evidence="11">
    <location>
        <position position="444"/>
    </location>
</feature>
<evidence type="ECO:0000256" key="5">
    <source>
        <dbReference type="ARBA" id="ARBA00022827"/>
    </source>
</evidence>
<gene>
    <name evidence="17" type="ORF">B7H23_12460</name>
</gene>
<dbReference type="InterPro" id="IPR004099">
    <property type="entry name" value="Pyr_nucl-diS_OxRdtase_dimer"/>
</dbReference>
<keyword evidence="12" id="KW-0547">Nucleotide-binding</keyword>
<keyword evidence="6 14" id="KW-0560">Oxidoreductase</keyword>
<name>A0A231UT14_9HYPH</name>
<feature type="binding site" evidence="12">
    <location>
        <position position="207"/>
    </location>
    <ligand>
        <name>NAD(+)</name>
        <dbReference type="ChEBI" id="CHEBI:57540"/>
    </ligand>
</feature>
<dbReference type="PRINTS" id="PR00368">
    <property type="entry name" value="FADPNR"/>
</dbReference>
<dbReference type="PANTHER" id="PTHR22912">
    <property type="entry name" value="DISULFIDE OXIDOREDUCTASE"/>
    <property type="match status" value="1"/>
</dbReference>
<dbReference type="EC" id="1.8.1.4" evidence="2 14"/>
<evidence type="ECO:0000256" key="10">
    <source>
        <dbReference type="ARBA" id="ARBA00049187"/>
    </source>
</evidence>
<feature type="domain" description="FAD/NAD(P)-binding" evidence="16">
    <location>
        <begin position="7"/>
        <end position="328"/>
    </location>
</feature>
<feature type="binding site" evidence="12">
    <location>
        <position position="313"/>
    </location>
    <ligand>
        <name>FAD</name>
        <dbReference type="ChEBI" id="CHEBI:57692"/>
    </ligand>
</feature>
<reference evidence="18" key="1">
    <citation type="journal article" date="2017" name="Int. J. Syst. Evol. Microbiol.">
        <title>Notoacmeibacter marinus gen. nov., sp. nov., isolated from the gut of a limpet and proposal of Notoacmeibacteraceae fam. nov. in the order Rhizobiales of the class Alphaproteobacteria.</title>
        <authorList>
            <person name="Huang Z."/>
            <person name="Guo F."/>
            <person name="Lai Q."/>
        </authorList>
    </citation>
    <scope>NUCLEOTIDE SEQUENCE [LARGE SCALE GENOMIC DNA]</scope>
    <source>
        <strain evidence="18">XMTR2A4</strain>
    </source>
</reference>
<evidence type="ECO:0000313" key="18">
    <source>
        <dbReference type="Proteomes" id="UP000215405"/>
    </source>
</evidence>
<evidence type="ECO:0000256" key="8">
    <source>
        <dbReference type="ARBA" id="ARBA00023157"/>
    </source>
</evidence>
<evidence type="ECO:0000256" key="3">
    <source>
        <dbReference type="ARBA" id="ARBA00016961"/>
    </source>
</evidence>
<dbReference type="GO" id="GO:0050660">
    <property type="term" value="F:flavin adenine dinucleotide binding"/>
    <property type="evidence" value="ECO:0007669"/>
    <property type="project" value="InterPro"/>
</dbReference>
<comment type="miscellaneous">
    <text evidence="14">The active site is a redox-active disulfide bond.</text>
</comment>
<sequence>MMKTIDMKVLVVGGGPGGYVAAIRCGQLGLKTTLVESERVGGTCLIRGCIPSKAMIHTAALFDAMSRSSEAPMHGISLPEPPSFDMQGWTGWKGSIVDRLNGGVGSLLKRAGVTVISGWARFSDARTCTVEGGEEGVEIRAEHVILATGSVPVELPGLPFGDRIISSTEALSLDDLPERVVVVGAGYIGLEIGTALQKLGADVNIVEAQDRILPNYDKDLVAPVHKSLEEHGVTLHLGAKALGLTESGEALRIQTQDGEEIELQADKVLVAVGRKPATEGWGLEETAIAMNGPFIKIDSRCATSTKNVWAIGDVTGEPMLAHRASAQGEMVAEIIAGEQRIFDPMAIPAVCFTDPEIVSVGMTPSEAGDEIETGVFPMRASGRAMTLDAAESGGFVRVLSRKNDRRIVGVQAVGAEISELAAAFTQAIEMGSVLEDIAGTIYAHPTLGEAFHEAALKSLGHAIHA</sequence>
<dbReference type="GO" id="GO:0004148">
    <property type="term" value="F:dihydrolipoyl dehydrogenase (NADH) activity"/>
    <property type="evidence" value="ECO:0007669"/>
    <property type="project" value="UniProtKB-EC"/>
</dbReference>
<evidence type="ECO:0000256" key="1">
    <source>
        <dbReference type="ARBA" id="ARBA00007532"/>
    </source>
</evidence>
<organism evidence="17 18">
    <name type="scientific">Notoacmeibacter marinus</name>
    <dbReference type="NCBI Taxonomy" id="1876515"/>
    <lineage>
        <taxon>Bacteria</taxon>
        <taxon>Pseudomonadati</taxon>
        <taxon>Pseudomonadota</taxon>
        <taxon>Alphaproteobacteria</taxon>
        <taxon>Hyphomicrobiales</taxon>
        <taxon>Notoacmeibacteraceae</taxon>
        <taxon>Notoacmeibacter</taxon>
    </lineage>
</organism>
<dbReference type="PROSITE" id="PS00076">
    <property type="entry name" value="PYRIDINE_REDOX_1"/>
    <property type="match status" value="1"/>
</dbReference>
<evidence type="ECO:0000256" key="6">
    <source>
        <dbReference type="ARBA" id="ARBA00023002"/>
    </source>
</evidence>
<evidence type="ECO:0000256" key="13">
    <source>
        <dbReference type="PIRSR" id="PIRSR000350-4"/>
    </source>
</evidence>
<dbReference type="AlphaFoldDB" id="A0A231UT14"/>
<protein>
    <recommendedName>
        <fullName evidence="3 14">Dihydrolipoyl dehydrogenase</fullName>
        <ecNumber evidence="2 14">1.8.1.4</ecNumber>
    </recommendedName>
</protein>